<evidence type="ECO:0000313" key="1">
    <source>
        <dbReference type="EMBL" id="KAJ6321175.1"/>
    </source>
</evidence>
<dbReference type="Proteomes" id="UP001141253">
    <property type="component" value="Chromosome 8"/>
</dbReference>
<reference evidence="1" key="1">
    <citation type="submission" date="2022-10" db="EMBL/GenBank/DDBJ databases">
        <authorList>
            <person name="Hyden B.L."/>
            <person name="Feng K."/>
            <person name="Yates T."/>
            <person name="Jawdy S."/>
            <person name="Smart L.B."/>
            <person name="Muchero W."/>
        </authorList>
    </citation>
    <scope>NUCLEOTIDE SEQUENCE</scope>
    <source>
        <tissue evidence="1">Shoot tip</tissue>
    </source>
</reference>
<proteinExistence type="predicted"/>
<accession>A0ABQ9A0Q7</accession>
<keyword evidence="2" id="KW-1185">Reference proteome</keyword>
<evidence type="ECO:0000313" key="2">
    <source>
        <dbReference type="Proteomes" id="UP001141253"/>
    </source>
</evidence>
<comment type="caution">
    <text evidence="1">The sequence shown here is derived from an EMBL/GenBank/DDBJ whole genome shotgun (WGS) entry which is preliminary data.</text>
</comment>
<reference evidence="1" key="2">
    <citation type="journal article" date="2023" name="Int. J. Mol. Sci.">
        <title>De Novo Assembly and Annotation of 11 Diverse Shrub Willow (Salix) Genomes Reveals Novel Gene Organization in Sex-Linked Regions.</title>
        <authorList>
            <person name="Hyden B."/>
            <person name="Feng K."/>
            <person name="Yates T.B."/>
            <person name="Jawdy S."/>
            <person name="Cereghino C."/>
            <person name="Smart L.B."/>
            <person name="Muchero W."/>
        </authorList>
    </citation>
    <scope>NUCLEOTIDE SEQUENCE</scope>
    <source>
        <tissue evidence="1">Shoot tip</tissue>
    </source>
</reference>
<gene>
    <name evidence="1" type="ORF">OIU77_011306</name>
</gene>
<organism evidence="1 2">
    <name type="scientific">Salix suchowensis</name>
    <dbReference type="NCBI Taxonomy" id="1278906"/>
    <lineage>
        <taxon>Eukaryota</taxon>
        <taxon>Viridiplantae</taxon>
        <taxon>Streptophyta</taxon>
        <taxon>Embryophyta</taxon>
        <taxon>Tracheophyta</taxon>
        <taxon>Spermatophyta</taxon>
        <taxon>Magnoliopsida</taxon>
        <taxon>eudicotyledons</taxon>
        <taxon>Gunneridae</taxon>
        <taxon>Pentapetalae</taxon>
        <taxon>rosids</taxon>
        <taxon>fabids</taxon>
        <taxon>Malpighiales</taxon>
        <taxon>Salicaceae</taxon>
        <taxon>Saliceae</taxon>
        <taxon>Salix</taxon>
    </lineage>
</organism>
<sequence length="102" mass="11631">MMYDSEDKKVFSSVGVKQMTELHPHFDFCSPALEYQKSQKEKGLKVKKGIVEMSQRVCGACSGCFSLDRSRFGCWLELFALFASKESYVRCVAKPESQPYII</sequence>
<name>A0ABQ9A0Q7_9ROSI</name>
<protein>
    <submittedName>
        <fullName evidence="1">Uncharacterized protein</fullName>
    </submittedName>
</protein>
<dbReference type="EMBL" id="JAPFFI010000023">
    <property type="protein sequence ID" value="KAJ6321175.1"/>
    <property type="molecule type" value="Genomic_DNA"/>
</dbReference>